<dbReference type="Proteomes" id="UP001141327">
    <property type="component" value="Unassembled WGS sequence"/>
</dbReference>
<dbReference type="EMBL" id="JAPMOS010000008">
    <property type="protein sequence ID" value="KAJ4461342.1"/>
    <property type="molecule type" value="Genomic_DNA"/>
</dbReference>
<accession>A0ABQ8UUC2</accession>
<protein>
    <submittedName>
        <fullName evidence="2">Uncharacterized protein</fullName>
    </submittedName>
</protein>
<evidence type="ECO:0000313" key="2">
    <source>
        <dbReference type="EMBL" id="KAJ4461342.1"/>
    </source>
</evidence>
<feature type="region of interest" description="Disordered" evidence="1">
    <location>
        <begin position="235"/>
        <end position="258"/>
    </location>
</feature>
<keyword evidence="3" id="KW-1185">Reference proteome</keyword>
<evidence type="ECO:0000313" key="3">
    <source>
        <dbReference type="Proteomes" id="UP001141327"/>
    </source>
</evidence>
<comment type="caution">
    <text evidence="2">The sequence shown here is derived from an EMBL/GenBank/DDBJ whole genome shotgun (WGS) entry which is preliminary data.</text>
</comment>
<name>A0ABQ8UUC2_9EUKA</name>
<gene>
    <name evidence="2" type="ORF">PAPYR_2395</name>
</gene>
<evidence type="ECO:0000256" key="1">
    <source>
        <dbReference type="SAM" id="MobiDB-lite"/>
    </source>
</evidence>
<organism evidence="2 3">
    <name type="scientific">Paratrimastix pyriformis</name>
    <dbReference type="NCBI Taxonomy" id="342808"/>
    <lineage>
        <taxon>Eukaryota</taxon>
        <taxon>Metamonada</taxon>
        <taxon>Preaxostyla</taxon>
        <taxon>Paratrimastigidae</taxon>
        <taxon>Paratrimastix</taxon>
    </lineage>
</organism>
<proteinExistence type="predicted"/>
<sequence>MCEHGQAMVPEPGSLHYIPAFPGHEAPLPIESARFFPIERRPYGYIQQASFSHPDLCDENLVELESPFSIFFAAGTAIFTIFLMGEQNAGKSTLIHSFCQQTNHLTFLELSSAFPSLSSSFCNVRFLTSDASRYADEPPFLDTDLCRGVVLQTLEDFAFFLEEHNLPVPQFPGFRAAPAPAAPAASLGADQPRSIWQRMQESGFPSDIRYVALQFVEVGGDHLDALMALEAAERPCPGTRDPQHGHPSPQPQRPDGASASILHHSQQLLQRVGSVLFFINGAQLWADLSSPQPTGYWGRLMGRLRYLGSLGPRAASPLRVVHFVVTRLPPECPMGGALEGRLLARAGLDPALLTQWEPQLVISPELADPEGHPPSRLERLLELLLGQTLGTDPQLGPARLRVGGVRVCNHVRPDGTLDAEEVARTLAHALRLGAVEVTDATEMTAEHILQADPLPLGVVTREAFLEHLIRLEDGAAIGNREEADPLAATAALPTPLMAQQYGPTALRLVDWGLAAPARGPRVFLRQRSSNAADRWTYWELVRPPCATDLADPTAIRLPTSPAARGVILHFAQGHVPTHVWLRPGWAGDLSEEAQRASAALEGDLLRPQWAHILGGGGDEAAGPWSRLWAGLLDWFHLRWVLPTRAVQPPVSPALLEDVGHPAVRWLEGPPPPAGLDVEALLRAGRLRPRAVEGEPESGPRLLLTLPEPHDPPPGSSSPQQAG</sequence>
<feature type="region of interest" description="Disordered" evidence="1">
    <location>
        <begin position="687"/>
        <end position="722"/>
    </location>
</feature>
<reference evidence="2" key="1">
    <citation type="journal article" date="2022" name="bioRxiv">
        <title>Genomics of Preaxostyla Flagellates Illuminates Evolutionary Transitions and the Path Towards Mitochondrial Loss.</title>
        <authorList>
            <person name="Novak L.V.F."/>
            <person name="Treitli S.C."/>
            <person name="Pyrih J."/>
            <person name="Halakuc P."/>
            <person name="Pipaliya S.V."/>
            <person name="Vacek V."/>
            <person name="Brzon O."/>
            <person name="Soukal P."/>
            <person name="Eme L."/>
            <person name="Dacks J.B."/>
            <person name="Karnkowska A."/>
            <person name="Elias M."/>
            <person name="Hampl V."/>
        </authorList>
    </citation>
    <scope>NUCLEOTIDE SEQUENCE</scope>
    <source>
        <strain evidence="2">RCP-MX</strain>
    </source>
</reference>